<reference evidence="2 3" key="1">
    <citation type="submission" date="2023-07" db="EMBL/GenBank/DDBJ databases">
        <title>Genomic Encyclopedia of Type Strains, Phase IV (KMG-IV): sequencing the most valuable type-strain genomes for metagenomic binning, comparative biology and taxonomic classification.</title>
        <authorList>
            <person name="Goeker M."/>
        </authorList>
    </citation>
    <scope>NUCLEOTIDE SEQUENCE [LARGE SCALE GENOMIC DNA]</scope>
    <source>
        <strain evidence="2 3">DSM 4006</strain>
    </source>
</reference>
<name>A0ABT9XD58_9BACL</name>
<feature type="region of interest" description="Disordered" evidence="1">
    <location>
        <begin position="1"/>
        <end position="46"/>
    </location>
</feature>
<evidence type="ECO:0000313" key="2">
    <source>
        <dbReference type="EMBL" id="MDQ0188234.1"/>
    </source>
</evidence>
<organism evidence="2 3">
    <name type="scientific">Alicyclobacillus cycloheptanicus</name>
    <dbReference type="NCBI Taxonomy" id="1457"/>
    <lineage>
        <taxon>Bacteria</taxon>
        <taxon>Bacillati</taxon>
        <taxon>Bacillota</taxon>
        <taxon>Bacilli</taxon>
        <taxon>Bacillales</taxon>
        <taxon>Alicyclobacillaceae</taxon>
        <taxon>Alicyclobacillus</taxon>
    </lineage>
</organism>
<gene>
    <name evidence="2" type="ORF">J2S03_000038</name>
</gene>
<evidence type="ECO:0000313" key="3">
    <source>
        <dbReference type="Proteomes" id="UP001232973"/>
    </source>
</evidence>
<proteinExistence type="predicted"/>
<dbReference type="EMBL" id="JAUSTP010000001">
    <property type="protein sequence ID" value="MDQ0188234.1"/>
    <property type="molecule type" value="Genomic_DNA"/>
</dbReference>
<comment type="caution">
    <text evidence="2">The sequence shown here is derived from an EMBL/GenBank/DDBJ whole genome shotgun (WGS) entry which is preliminary data.</text>
</comment>
<accession>A0ABT9XD58</accession>
<keyword evidence="3" id="KW-1185">Reference proteome</keyword>
<protein>
    <submittedName>
        <fullName evidence="2">Uncharacterized protein</fullName>
    </submittedName>
</protein>
<dbReference type="Proteomes" id="UP001232973">
    <property type="component" value="Unassembled WGS sequence"/>
</dbReference>
<dbReference type="RefSeq" id="WP_274455654.1">
    <property type="nucleotide sequence ID" value="NZ_CP067097.1"/>
</dbReference>
<sequence length="119" mass="12839">MPKPTEIRSNKDSRQPPSPFPIASSNSGSYDPGPIGNEDGQSPELSTVIKQQHDLMLEEFPEGPVGAATSPPLGKSTPWRPGQRSVSAHRDQNPVDSNRTIPLHEPSHNAPRGTEEGQN</sequence>
<feature type="compositionally biased region" description="Basic and acidic residues" evidence="1">
    <location>
        <begin position="1"/>
        <end position="14"/>
    </location>
</feature>
<feature type="region of interest" description="Disordered" evidence="1">
    <location>
        <begin position="58"/>
        <end position="119"/>
    </location>
</feature>
<evidence type="ECO:0000256" key="1">
    <source>
        <dbReference type="SAM" id="MobiDB-lite"/>
    </source>
</evidence>